<evidence type="ECO:0000256" key="2">
    <source>
        <dbReference type="ARBA" id="ARBA00007430"/>
    </source>
</evidence>
<dbReference type="RefSeq" id="WP_152801321.1">
    <property type="nucleotide sequence ID" value="NZ_WHUF01000001.1"/>
</dbReference>
<dbReference type="Proteomes" id="UP000444318">
    <property type="component" value="Unassembled WGS sequence"/>
</dbReference>
<feature type="transmembrane region" description="Helical" evidence="7">
    <location>
        <begin position="320"/>
        <end position="341"/>
    </location>
</feature>
<evidence type="ECO:0000313" key="9">
    <source>
        <dbReference type="Proteomes" id="UP000444318"/>
    </source>
</evidence>
<dbReference type="Pfam" id="PF13440">
    <property type="entry name" value="Polysacc_synt_3"/>
    <property type="match status" value="1"/>
</dbReference>
<protein>
    <submittedName>
        <fullName evidence="8">Oligosaccharide flippase family protein</fullName>
    </submittedName>
</protein>
<name>A0A843SCT6_9BURK</name>
<keyword evidence="5 7" id="KW-1133">Transmembrane helix</keyword>
<evidence type="ECO:0000256" key="6">
    <source>
        <dbReference type="ARBA" id="ARBA00023136"/>
    </source>
</evidence>
<feature type="transmembrane region" description="Helical" evidence="7">
    <location>
        <begin position="439"/>
        <end position="460"/>
    </location>
</feature>
<organism evidence="8 9">
    <name type="scientific">Rugamonas rivuli</name>
    <dbReference type="NCBI Taxonomy" id="2743358"/>
    <lineage>
        <taxon>Bacteria</taxon>
        <taxon>Pseudomonadati</taxon>
        <taxon>Pseudomonadota</taxon>
        <taxon>Betaproteobacteria</taxon>
        <taxon>Burkholderiales</taxon>
        <taxon>Oxalobacteraceae</taxon>
        <taxon>Telluria group</taxon>
        <taxon>Rugamonas</taxon>
    </lineage>
</organism>
<feature type="transmembrane region" description="Helical" evidence="7">
    <location>
        <begin position="37"/>
        <end position="63"/>
    </location>
</feature>
<evidence type="ECO:0000313" key="8">
    <source>
        <dbReference type="EMBL" id="MQA18356.1"/>
    </source>
</evidence>
<feature type="transmembrane region" description="Helical" evidence="7">
    <location>
        <begin position="403"/>
        <end position="427"/>
    </location>
</feature>
<keyword evidence="6 7" id="KW-0472">Membrane</keyword>
<reference evidence="8 9" key="1">
    <citation type="submission" date="2019-10" db="EMBL/GenBank/DDBJ databases">
        <title>Two novel species isolated from a subtropical stream in China.</title>
        <authorList>
            <person name="Lu H."/>
        </authorList>
    </citation>
    <scope>NUCLEOTIDE SEQUENCE [LARGE SCALE GENOMIC DNA]</scope>
    <source>
        <strain evidence="8 9">FT103W</strain>
    </source>
</reference>
<keyword evidence="9" id="KW-1185">Reference proteome</keyword>
<dbReference type="PANTHER" id="PTHR30250">
    <property type="entry name" value="PST FAMILY PREDICTED COLANIC ACID TRANSPORTER"/>
    <property type="match status" value="1"/>
</dbReference>
<dbReference type="AlphaFoldDB" id="A0A843SCT6"/>
<feature type="transmembrane region" description="Helical" evidence="7">
    <location>
        <begin position="110"/>
        <end position="131"/>
    </location>
</feature>
<keyword evidence="4 7" id="KW-0812">Transmembrane</keyword>
<dbReference type="InterPro" id="IPR050833">
    <property type="entry name" value="Poly_Biosynth_Transport"/>
</dbReference>
<evidence type="ECO:0000256" key="1">
    <source>
        <dbReference type="ARBA" id="ARBA00004651"/>
    </source>
</evidence>
<evidence type="ECO:0000256" key="7">
    <source>
        <dbReference type="SAM" id="Phobius"/>
    </source>
</evidence>
<feature type="transmembrane region" description="Helical" evidence="7">
    <location>
        <begin position="75"/>
        <end position="98"/>
    </location>
</feature>
<evidence type="ECO:0000256" key="4">
    <source>
        <dbReference type="ARBA" id="ARBA00022692"/>
    </source>
</evidence>
<feature type="transmembrane region" description="Helical" evidence="7">
    <location>
        <begin position="278"/>
        <end position="300"/>
    </location>
</feature>
<comment type="subcellular location">
    <subcellularLocation>
        <location evidence="1">Cell membrane</location>
        <topology evidence="1">Multi-pass membrane protein</topology>
    </subcellularLocation>
</comment>
<accession>A0A843SCT6</accession>
<dbReference type="PANTHER" id="PTHR30250:SF10">
    <property type="entry name" value="LIPOPOLYSACCHARIDE BIOSYNTHESIS PROTEIN WZXC"/>
    <property type="match status" value="1"/>
</dbReference>
<gene>
    <name evidence="8" type="ORF">GEV01_02385</name>
</gene>
<keyword evidence="3" id="KW-1003">Cell membrane</keyword>
<proteinExistence type="inferred from homology"/>
<evidence type="ECO:0000256" key="3">
    <source>
        <dbReference type="ARBA" id="ARBA00022475"/>
    </source>
</evidence>
<dbReference type="EMBL" id="WHUF01000001">
    <property type="protein sequence ID" value="MQA18356.1"/>
    <property type="molecule type" value="Genomic_DNA"/>
</dbReference>
<comment type="caution">
    <text evidence="8">The sequence shown here is derived from an EMBL/GenBank/DDBJ whole genome shotgun (WGS) entry which is preliminary data.</text>
</comment>
<evidence type="ECO:0000256" key="5">
    <source>
        <dbReference type="ARBA" id="ARBA00022989"/>
    </source>
</evidence>
<dbReference type="CDD" id="cd13127">
    <property type="entry name" value="MATE_tuaB_like"/>
    <property type="match status" value="1"/>
</dbReference>
<feature type="transmembrane region" description="Helical" evidence="7">
    <location>
        <begin position="138"/>
        <end position="161"/>
    </location>
</feature>
<dbReference type="GO" id="GO:0005886">
    <property type="term" value="C:plasma membrane"/>
    <property type="evidence" value="ECO:0007669"/>
    <property type="project" value="UniProtKB-SubCell"/>
</dbReference>
<feature type="transmembrane region" description="Helical" evidence="7">
    <location>
        <begin position="167"/>
        <end position="187"/>
    </location>
</feature>
<comment type="similarity">
    <text evidence="2">Belongs to the polysaccharide synthase family.</text>
</comment>
<sequence length="481" mass="51651">MQARWSFLVSFAEKYTLLVLNTAGTMILARLLTPAEIGVYAVGAVLAGLAQAVRDFGVGSYVIQEKQLTEEKLRAALGTSLCVAWSLALAVLLSSGLAARFYRDPRLSTVLQLLSINFLLIPFSSLALPYLRRQMRFSAIFGINITSSVTQLLVSVAGAWFGYGYLSLVWGAVAGTVAALTASICCWPRGLPWLPARRGMKAILSFGSISTASSVIDELGVAAPDLIIGKMMGVAEVGIFGKAQGVVNVFNQLVTGAISPVLFPLFSAQARAGGDLRLAYLTTASYMTVLAWPFFGFVAIMAPDVVRVLYGDQWDACVPLIRVICLSSALYSMFSMARYLFVAMGAVRTQAKLEALSVPVRVVAVLLAAPFGLEWVAWAVVVGAVFRSCWTFMYLRRLAGLQLWALIVAVRCSALVASVSLCGPLLLVACYPMQPAYALNQLMIAALSALLPWLGAVLCFRHELAAECTLAGRKAWAMLGK</sequence>